<proteinExistence type="inferred from homology"/>
<reference evidence="2" key="2">
    <citation type="journal article" date="2021" name="PeerJ">
        <title>Extensive microbial diversity within the chicken gut microbiome revealed by metagenomics and culture.</title>
        <authorList>
            <person name="Gilroy R."/>
            <person name="Ravi A."/>
            <person name="Getino M."/>
            <person name="Pursley I."/>
            <person name="Horton D.L."/>
            <person name="Alikhan N.F."/>
            <person name="Baker D."/>
            <person name="Gharbi K."/>
            <person name="Hall N."/>
            <person name="Watson M."/>
            <person name="Adriaenssens E.M."/>
            <person name="Foster-Nyarko E."/>
            <person name="Jarju S."/>
            <person name="Secka A."/>
            <person name="Antonio M."/>
            <person name="Oren A."/>
            <person name="Chaudhuri R.R."/>
            <person name="La Ragione R."/>
            <person name="Hildebrand F."/>
            <person name="Pallen M.J."/>
        </authorList>
    </citation>
    <scope>NUCLEOTIDE SEQUENCE</scope>
    <source>
        <strain evidence="2">CHK195-15760</strain>
    </source>
</reference>
<protein>
    <submittedName>
        <fullName evidence="2">Asp23/Gls24 family envelope stress response protein</fullName>
    </submittedName>
</protein>
<dbReference type="PANTHER" id="PTHR34297:SF2">
    <property type="entry name" value="ASP23_GLS24 FAMILY ENVELOPE STRESS RESPONSE PROTEIN"/>
    <property type="match status" value="1"/>
</dbReference>
<dbReference type="Pfam" id="PF03780">
    <property type="entry name" value="Asp23"/>
    <property type="match status" value="1"/>
</dbReference>
<name>A0A9D1LZV5_9FIRM</name>
<gene>
    <name evidence="2" type="ORF">IAB70_00285</name>
</gene>
<organism evidence="2 3">
    <name type="scientific">Candidatus Merdicola faecigallinarum</name>
    <dbReference type="NCBI Taxonomy" id="2840862"/>
    <lineage>
        <taxon>Bacteria</taxon>
        <taxon>Bacillati</taxon>
        <taxon>Bacillota</taxon>
        <taxon>Clostridia</taxon>
        <taxon>Candidatus Merdicola</taxon>
    </lineage>
</organism>
<comment type="similarity">
    <text evidence="1">Belongs to the asp23 family.</text>
</comment>
<comment type="caution">
    <text evidence="2">The sequence shown here is derived from an EMBL/GenBank/DDBJ whole genome shotgun (WGS) entry which is preliminary data.</text>
</comment>
<dbReference type="PANTHER" id="PTHR34297">
    <property type="entry name" value="HYPOTHETICAL CYTOSOLIC PROTEIN-RELATED"/>
    <property type="match status" value="1"/>
</dbReference>
<evidence type="ECO:0000313" key="2">
    <source>
        <dbReference type="EMBL" id="HIU51061.1"/>
    </source>
</evidence>
<dbReference type="EMBL" id="DVNH01000003">
    <property type="protein sequence ID" value="HIU51061.1"/>
    <property type="molecule type" value="Genomic_DNA"/>
</dbReference>
<reference evidence="2" key="1">
    <citation type="submission" date="2020-10" db="EMBL/GenBank/DDBJ databases">
        <authorList>
            <person name="Gilroy R."/>
        </authorList>
    </citation>
    <scope>NUCLEOTIDE SEQUENCE</scope>
    <source>
        <strain evidence="2">CHK195-15760</strain>
    </source>
</reference>
<dbReference type="AlphaFoldDB" id="A0A9D1LZV5"/>
<evidence type="ECO:0000256" key="1">
    <source>
        <dbReference type="ARBA" id="ARBA00005721"/>
    </source>
</evidence>
<dbReference type="Proteomes" id="UP000824093">
    <property type="component" value="Unassembled WGS sequence"/>
</dbReference>
<accession>A0A9D1LZV5</accession>
<dbReference type="InterPro" id="IPR005531">
    <property type="entry name" value="Asp23"/>
</dbReference>
<sequence length="153" mass="16354">MDENNNSVVENVLGENAVENTVDNTTESTIKIADDVVAVIAGVAVSEVQGVASMAGGFAGGITEVLSGKKNLSKGIKVEVGEKETKIDVNIIVEYGTRIPDVAFEIQNRVKKAVENMTGLKVVEVNVHVQGVNTQFDEIKKDDQPENNNDAQN</sequence>
<evidence type="ECO:0000313" key="3">
    <source>
        <dbReference type="Proteomes" id="UP000824093"/>
    </source>
</evidence>